<organism evidence="1 2">
    <name type="scientific">Marinobacter salarius</name>
    <dbReference type="NCBI Taxonomy" id="1420917"/>
    <lineage>
        <taxon>Bacteria</taxon>
        <taxon>Pseudomonadati</taxon>
        <taxon>Pseudomonadota</taxon>
        <taxon>Gammaproteobacteria</taxon>
        <taxon>Pseudomonadales</taxon>
        <taxon>Marinobacteraceae</taxon>
        <taxon>Marinobacter</taxon>
    </lineage>
</organism>
<evidence type="ECO:0000313" key="2">
    <source>
        <dbReference type="Proteomes" id="UP000035081"/>
    </source>
</evidence>
<dbReference type="Proteomes" id="UP000035081">
    <property type="component" value="Chromosome"/>
</dbReference>
<dbReference type="KEGG" id="msr:AU15_19785"/>
<dbReference type="AlphaFoldDB" id="W5YWC3"/>
<reference evidence="1 2" key="1">
    <citation type="journal article" date="2014" name="Genome Announc.">
        <title>Draft Genome Sequences of Marinobacter similis A3d10T and Marinobacter salarius R9SW1T.</title>
        <authorList>
            <person name="Ivanova E.P."/>
            <person name="Ng H.J."/>
            <person name="Webb H.K."/>
            <person name="Feng G."/>
            <person name="Oshima K."/>
            <person name="Hattori M."/>
            <person name="Ohkuma M."/>
            <person name="Sergeev A.F."/>
            <person name="Mikhailov V.V."/>
            <person name="Crawford R.J."/>
            <person name="Sawabe T."/>
        </authorList>
    </citation>
    <scope>NUCLEOTIDE SEQUENCE [LARGE SCALE GENOMIC DNA]</scope>
    <source>
        <strain evidence="2">A3d10 and R9SW1</strain>
    </source>
</reference>
<dbReference type="HOGENOM" id="CLU_1052943_0_0_6"/>
<accession>W5YWC3</accession>
<protein>
    <submittedName>
        <fullName evidence="1">Uncharacterized protein</fullName>
    </submittedName>
</protein>
<proteinExistence type="predicted"/>
<dbReference type="EMBL" id="CP007152">
    <property type="protein sequence ID" value="AHI33391.1"/>
    <property type="molecule type" value="Genomic_DNA"/>
</dbReference>
<name>W5YWC3_9GAMM</name>
<evidence type="ECO:0000313" key="1">
    <source>
        <dbReference type="EMBL" id="AHI33391.1"/>
    </source>
</evidence>
<gene>
    <name evidence="1" type="ORF">AU15_19785</name>
</gene>
<sequence length="264" mass="30213">MKGHVNSSGFPLQIAIANSVNELSVQHGWSTRYTEHSWRNESTSESGFIDLVLSHRGGTQYMVVECKRVKDTSWIFLVDENSPEVRRHSKSFVFRKTGSDVKRFEWIDLTLDPPTPESQFCVIPGTDNRSQSLIERSSADLVSATEALAMEYKSLSLDDREDLKIYFNVIVTTATLQVCRFNAQSISLKDGTLEDANFEEVPYVRFRKQLNPVYEIPEIYQVAGHQDVAKAKENTVFVVNSSHLFEFLRDFEIDNGHNNMSYLR</sequence>